<dbReference type="Pfam" id="PF01532">
    <property type="entry name" value="Glyco_hydro_47"/>
    <property type="match status" value="2"/>
</dbReference>
<comment type="catalytic activity">
    <reaction evidence="9">
        <text>N(4)-(alpha-D-Man-(1-&gt;2)-alpha-D-Man-(1-&gt;2)-alpha-D-Man-(1-&gt;3)-[alpha-D-Man-(1-&gt;3)-[alpha-D-Man-(1-&gt;2)-alpha-D-Man-(1-&gt;6)]-alpha-D-Man-(1-&gt;6)]-beta-D-Man-(1-&gt;4)-beta-D-GlcNAc-(1-&gt;4)-beta-D-GlcNAc)-L-asparaginyl-[protein] (N-glucan mannose isomer 8A1,2,3B1,3) + 3 H2O = N(4)-(alpha-D-Man-(1-&gt;3)-[alpha-D-Man-(1-&gt;3)-[alpha-D-Man-(1-&gt;6)]-alpha-D-Man-(1-&gt;6)]-beta-D-Man-(1-&gt;4)-beta-D-GlcNAc-(1-&gt;4)-beta-D-GlcNAc)-L-asparaginyl-[protein] (N-glucan mannose isomer 5A1,2) + 3 beta-D-mannose</text>
        <dbReference type="Rhea" id="RHEA:56028"/>
        <dbReference type="Rhea" id="RHEA-COMP:14358"/>
        <dbReference type="Rhea" id="RHEA-COMP:14367"/>
        <dbReference type="ChEBI" id="CHEBI:15377"/>
        <dbReference type="ChEBI" id="CHEBI:28563"/>
        <dbReference type="ChEBI" id="CHEBI:59087"/>
        <dbReference type="ChEBI" id="CHEBI:60628"/>
        <dbReference type="EC" id="3.2.1.113"/>
    </reaction>
</comment>
<keyword evidence="7" id="KW-1015">Disulfide bond</keyword>
<dbReference type="GO" id="GO:0005975">
    <property type="term" value="P:carbohydrate metabolic process"/>
    <property type="evidence" value="ECO:0007669"/>
    <property type="project" value="InterPro"/>
</dbReference>
<comment type="cofactor">
    <cofactor evidence="1 11">
        <name>Ca(2+)</name>
        <dbReference type="ChEBI" id="CHEBI:29108"/>
    </cofactor>
</comment>
<evidence type="ECO:0000256" key="11">
    <source>
        <dbReference type="PIRSR" id="PIRSR601382-2"/>
    </source>
</evidence>
<dbReference type="SUPFAM" id="SSF48225">
    <property type="entry name" value="Seven-hairpin glycosidases"/>
    <property type="match status" value="2"/>
</dbReference>
<dbReference type="InterPro" id="IPR036026">
    <property type="entry name" value="Seven-hairpin_glycosidases"/>
</dbReference>
<dbReference type="Gene3D" id="1.50.10.10">
    <property type="match status" value="2"/>
</dbReference>
<evidence type="ECO:0000256" key="14">
    <source>
        <dbReference type="SAM" id="Phobius"/>
    </source>
</evidence>
<keyword evidence="6 11" id="KW-0106">Calcium</keyword>
<evidence type="ECO:0000256" key="5">
    <source>
        <dbReference type="ARBA" id="ARBA00022801"/>
    </source>
</evidence>
<evidence type="ECO:0000256" key="9">
    <source>
        <dbReference type="ARBA" id="ARBA00047669"/>
    </source>
</evidence>
<proteinExistence type="inferred from homology"/>
<name>A0A5N4E966_CAMDR</name>
<dbReference type="STRING" id="9838.ENSCDRP00005032714"/>
<evidence type="ECO:0000256" key="6">
    <source>
        <dbReference type="ARBA" id="ARBA00022837"/>
    </source>
</evidence>
<dbReference type="PANTHER" id="PTHR11742:SF55">
    <property type="entry name" value="ENDOPLASMIC RETICULUM MANNOSYL-OLIGOSACCHARIDE 1,2-ALPHA-MANNOSIDASE"/>
    <property type="match status" value="1"/>
</dbReference>
<keyword evidence="8 12" id="KW-0326">Glycosidase</keyword>
<comment type="caution">
    <text evidence="15">The sequence shown here is derived from an EMBL/GenBank/DDBJ whole genome shotgun (WGS) entry which is preliminary data.</text>
</comment>
<dbReference type="Proteomes" id="UP000299084">
    <property type="component" value="Unassembled WGS sequence"/>
</dbReference>
<evidence type="ECO:0000256" key="12">
    <source>
        <dbReference type="RuleBase" id="RU361193"/>
    </source>
</evidence>
<comment type="catalytic activity">
    <reaction evidence="10">
        <text>N(4)-(alpha-D-Man-(1-&gt;2)-alpha-D-Man-(1-&gt;2)-alpha-D-Man-(1-&gt;3)-[alpha-D-Man-(1-&gt;2)-alpha-D-Man-(1-&gt;3)-[alpha-D-Man-(1-&gt;2)-alpha-D-Man-(1-&gt;6)]-alpha-D-Man-(1-&gt;6)]-beta-D-Man-(1-&gt;4)-beta-D-GlcNAc-(1-&gt;4)-beta-D-GlcNAc)-L-asparaginyl-[protein] (N-glucan mannose isomer 9A1,2,3B1,2,3) + 4 H2O = N(4)-(alpha-D-Man-(1-&gt;3)-[alpha-D-Man-(1-&gt;3)-[alpha-D-Man-(1-&gt;6)]-alpha-D-Man-(1-&gt;6)]-beta-D-Man-(1-&gt;4)-beta-D-GlcNAc-(1-&gt;4)-beta-D-GlcNAc)-L-asparaginyl-[protein] (N-glucan mannose isomer 5A1,2) + 4 beta-D-mannose</text>
        <dbReference type="Rhea" id="RHEA:56008"/>
        <dbReference type="Rhea" id="RHEA-COMP:14356"/>
        <dbReference type="Rhea" id="RHEA-COMP:14367"/>
        <dbReference type="ChEBI" id="CHEBI:15377"/>
        <dbReference type="ChEBI" id="CHEBI:28563"/>
        <dbReference type="ChEBI" id="CHEBI:59087"/>
        <dbReference type="ChEBI" id="CHEBI:139493"/>
        <dbReference type="EC" id="3.2.1.113"/>
    </reaction>
</comment>
<keyword evidence="14" id="KW-0472">Membrane</keyword>
<feature type="compositionally biased region" description="Basic and acidic residues" evidence="13">
    <location>
        <begin position="416"/>
        <end position="440"/>
    </location>
</feature>
<protein>
    <recommendedName>
        <fullName evidence="12">alpha-1,2-Mannosidase</fullName>
        <ecNumber evidence="12">3.2.1.-</ecNumber>
    </recommendedName>
</protein>
<gene>
    <name evidence="15" type="ORF">Cadr_000016515</name>
</gene>
<accession>A0A5N4E966</accession>
<evidence type="ECO:0000256" key="2">
    <source>
        <dbReference type="ARBA" id="ARBA00004922"/>
    </source>
</evidence>
<feature type="binding site" evidence="11">
    <location>
        <position position="610"/>
    </location>
    <ligand>
        <name>Ca(2+)</name>
        <dbReference type="ChEBI" id="CHEBI:29108"/>
    </ligand>
</feature>
<organism evidence="15 16">
    <name type="scientific">Camelus dromedarius</name>
    <name type="common">Dromedary</name>
    <name type="synonym">Arabian camel</name>
    <dbReference type="NCBI Taxonomy" id="9838"/>
    <lineage>
        <taxon>Eukaryota</taxon>
        <taxon>Metazoa</taxon>
        <taxon>Chordata</taxon>
        <taxon>Craniata</taxon>
        <taxon>Vertebrata</taxon>
        <taxon>Euteleostomi</taxon>
        <taxon>Mammalia</taxon>
        <taxon>Eutheria</taxon>
        <taxon>Laurasiatheria</taxon>
        <taxon>Artiodactyla</taxon>
        <taxon>Tylopoda</taxon>
        <taxon>Camelidae</taxon>
        <taxon>Camelus</taxon>
    </lineage>
</organism>
<dbReference type="GO" id="GO:0016020">
    <property type="term" value="C:membrane"/>
    <property type="evidence" value="ECO:0007669"/>
    <property type="project" value="InterPro"/>
</dbReference>
<evidence type="ECO:0000256" key="10">
    <source>
        <dbReference type="ARBA" id="ARBA00048605"/>
    </source>
</evidence>
<comment type="similarity">
    <text evidence="3 12">Belongs to the glycosyl hydrolase 47 family.</text>
</comment>
<feature type="region of interest" description="Disordered" evidence="13">
    <location>
        <begin position="362"/>
        <end position="489"/>
    </location>
</feature>
<keyword evidence="16" id="KW-1185">Reference proteome</keyword>
<dbReference type="EC" id="3.2.1.-" evidence="12"/>
<dbReference type="GO" id="GO:0005509">
    <property type="term" value="F:calcium ion binding"/>
    <property type="evidence" value="ECO:0007669"/>
    <property type="project" value="InterPro"/>
</dbReference>
<feature type="transmembrane region" description="Helical" evidence="14">
    <location>
        <begin position="337"/>
        <end position="356"/>
    </location>
</feature>
<evidence type="ECO:0000256" key="8">
    <source>
        <dbReference type="ARBA" id="ARBA00023295"/>
    </source>
</evidence>
<dbReference type="GO" id="GO:0005783">
    <property type="term" value="C:endoplasmic reticulum"/>
    <property type="evidence" value="ECO:0007669"/>
    <property type="project" value="TreeGrafter"/>
</dbReference>
<sequence length="621" mass="68744">MAAARARRFSELAAELRNQLDVPKIAQAPSACGAAEGQHELPGFTSKEQRNLGLLVHLMTSNPKILYAPAGSEADRVILKVHQYTAALSAQAALANETFALVGQCDSLCPALAHISAEIRSYLEQGRLQQHLRWLQQDNFSRQRLGPPAAAGHHDNAACGWIQFMSKGVGEPEGLLRFPGSTLMDPPPPGVIFQTRKDGSLPPHVHYKIRQEFQFTERKTNEIRRGPLADGGPKTGATLLLLYGFRLDQGFLFVIEHMMPLCLVISWVSGSHDHPAHCGREGAHAEGGLLTGPSEFLLVLTEFVTVEVSRCVTVGKQCRSLPVSQKWKQLSRFQRNAILFLLAFLMLCGLLTYVSTSDQWPAENRSAEGQRMRPANPPVLPAPQKADAHPETFPGLSPQKLPRHFRRGPPNLQIRAPDRTFKDRGQDEAERRAEAVDKKGQRTISWRGAVMEPEQGSELPSRKAEGPPRPSPQALGIQNPPASPKERQKAVIDAFRHAWAGYRKFAWGHDELRPVSRSFSEWFGLGLTLIDALDTMWILGLKKGVDVLAMGNSFIPSGGYSSISNVQDPSNPQPRDKMESFFLGETLKYLYLLFSDDPNLLSLDTYVFNTEAHPLPIWAPA</sequence>
<evidence type="ECO:0000256" key="3">
    <source>
        <dbReference type="ARBA" id="ARBA00007658"/>
    </source>
</evidence>
<dbReference type="EMBL" id="JWIN03000004">
    <property type="protein sequence ID" value="KAB1280043.1"/>
    <property type="molecule type" value="Genomic_DNA"/>
</dbReference>
<dbReference type="InterPro" id="IPR050749">
    <property type="entry name" value="Glycosyl_Hydrolase_47"/>
</dbReference>
<dbReference type="InterPro" id="IPR001382">
    <property type="entry name" value="Glyco_hydro_47"/>
</dbReference>
<evidence type="ECO:0000256" key="13">
    <source>
        <dbReference type="SAM" id="MobiDB-lite"/>
    </source>
</evidence>
<dbReference type="AlphaFoldDB" id="A0A5N4E966"/>
<dbReference type="PANTHER" id="PTHR11742">
    <property type="entry name" value="MANNOSYL-OLIGOSACCHARIDE ALPHA-1,2-MANNOSIDASE-RELATED"/>
    <property type="match status" value="1"/>
</dbReference>
<dbReference type="PRINTS" id="PR00747">
    <property type="entry name" value="GLYHDRLASE47"/>
</dbReference>
<keyword evidence="4 11" id="KW-0479">Metal-binding</keyword>
<reference evidence="15 16" key="1">
    <citation type="journal article" date="2019" name="Mol. Ecol. Resour.">
        <title>Improving Illumina assemblies with Hi-C and long reads: an example with the North African dromedary.</title>
        <authorList>
            <person name="Elbers J.P."/>
            <person name="Rogers M.F."/>
            <person name="Perelman P.L."/>
            <person name="Proskuryakova A.A."/>
            <person name="Serdyukova N.A."/>
            <person name="Johnson W.E."/>
            <person name="Horin P."/>
            <person name="Corander J."/>
            <person name="Murphy D."/>
            <person name="Burger P.A."/>
        </authorList>
    </citation>
    <scope>NUCLEOTIDE SEQUENCE [LARGE SCALE GENOMIC DNA]</scope>
    <source>
        <strain evidence="15">Drom800</strain>
        <tissue evidence="15">Blood</tissue>
    </source>
</reference>
<keyword evidence="14" id="KW-1133">Transmembrane helix</keyword>
<evidence type="ECO:0000256" key="7">
    <source>
        <dbReference type="ARBA" id="ARBA00023157"/>
    </source>
</evidence>
<evidence type="ECO:0000256" key="4">
    <source>
        <dbReference type="ARBA" id="ARBA00022723"/>
    </source>
</evidence>
<dbReference type="GO" id="GO:0004571">
    <property type="term" value="F:mannosyl-oligosaccharide 1,2-alpha-mannosidase activity"/>
    <property type="evidence" value="ECO:0007669"/>
    <property type="project" value="UniProtKB-EC"/>
</dbReference>
<dbReference type="InterPro" id="IPR012341">
    <property type="entry name" value="6hp_glycosidase-like_sf"/>
</dbReference>
<evidence type="ECO:0000256" key="1">
    <source>
        <dbReference type="ARBA" id="ARBA00001913"/>
    </source>
</evidence>
<keyword evidence="14" id="KW-0812">Transmembrane</keyword>
<keyword evidence="5 12" id="KW-0378">Hydrolase</keyword>
<evidence type="ECO:0000313" key="15">
    <source>
        <dbReference type="EMBL" id="KAB1280043.1"/>
    </source>
</evidence>
<comment type="pathway">
    <text evidence="2">Protein modification; protein glycosylation.</text>
</comment>
<evidence type="ECO:0000313" key="16">
    <source>
        <dbReference type="Proteomes" id="UP000299084"/>
    </source>
</evidence>